<dbReference type="PROSITE" id="PS50109">
    <property type="entry name" value="HIS_KIN"/>
    <property type="match status" value="1"/>
</dbReference>
<evidence type="ECO:0000313" key="8">
    <source>
        <dbReference type="Proteomes" id="UP000565521"/>
    </source>
</evidence>
<dbReference type="InterPro" id="IPR005467">
    <property type="entry name" value="His_kinase_dom"/>
</dbReference>
<dbReference type="EC" id="2.7.13.3" evidence="2"/>
<evidence type="ECO:0000256" key="3">
    <source>
        <dbReference type="ARBA" id="ARBA00022679"/>
    </source>
</evidence>
<dbReference type="Proteomes" id="UP000565521">
    <property type="component" value="Unassembled WGS sequence"/>
</dbReference>
<dbReference type="InterPro" id="IPR003594">
    <property type="entry name" value="HATPase_dom"/>
</dbReference>
<keyword evidence="5" id="KW-0902">Two-component regulatory system</keyword>
<dbReference type="Gene3D" id="3.30.565.10">
    <property type="entry name" value="Histidine kinase-like ATPase, C-terminal domain"/>
    <property type="match status" value="1"/>
</dbReference>
<dbReference type="SUPFAM" id="SSF55874">
    <property type="entry name" value="ATPase domain of HSP90 chaperone/DNA topoisomerase II/histidine kinase"/>
    <property type="match status" value="1"/>
</dbReference>
<gene>
    <name evidence="7" type="ORF">HW554_14480</name>
</gene>
<evidence type="ECO:0000256" key="5">
    <source>
        <dbReference type="ARBA" id="ARBA00023012"/>
    </source>
</evidence>
<accession>A0A7Y7PR20</accession>
<dbReference type="EMBL" id="JABKAU010000029">
    <property type="protein sequence ID" value="NVO32418.1"/>
    <property type="molecule type" value="Genomic_DNA"/>
</dbReference>
<dbReference type="AlphaFoldDB" id="A0A7Y7PR20"/>
<comment type="catalytic activity">
    <reaction evidence="1">
        <text>ATP + protein L-histidine = ADP + protein N-phospho-L-histidine.</text>
        <dbReference type="EC" id="2.7.13.3"/>
    </reaction>
</comment>
<dbReference type="GO" id="GO:0004673">
    <property type="term" value="F:protein histidine kinase activity"/>
    <property type="evidence" value="ECO:0007669"/>
    <property type="project" value="UniProtKB-EC"/>
</dbReference>
<name>A0A7Y7PR20_9BACT</name>
<keyword evidence="4" id="KW-0418">Kinase</keyword>
<evidence type="ECO:0000256" key="2">
    <source>
        <dbReference type="ARBA" id="ARBA00012438"/>
    </source>
</evidence>
<comment type="caution">
    <text evidence="7">The sequence shown here is derived from an EMBL/GenBank/DDBJ whole genome shotgun (WGS) entry which is preliminary data.</text>
</comment>
<evidence type="ECO:0000259" key="6">
    <source>
        <dbReference type="PROSITE" id="PS50109"/>
    </source>
</evidence>
<dbReference type="Pfam" id="PF02518">
    <property type="entry name" value="HATPase_c"/>
    <property type="match status" value="1"/>
</dbReference>
<dbReference type="RefSeq" id="WP_176909289.1">
    <property type="nucleotide sequence ID" value="NZ_JABKAU010000029.1"/>
</dbReference>
<dbReference type="GO" id="GO:0000160">
    <property type="term" value="P:phosphorelay signal transduction system"/>
    <property type="evidence" value="ECO:0007669"/>
    <property type="project" value="UniProtKB-KW"/>
</dbReference>
<evidence type="ECO:0000256" key="1">
    <source>
        <dbReference type="ARBA" id="ARBA00000085"/>
    </source>
</evidence>
<dbReference type="InterPro" id="IPR036890">
    <property type="entry name" value="HATPase_C_sf"/>
</dbReference>
<organism evidence="7 8">
    <name type="scientific">Hymenobacter lapidiphilus</name>
    <dbReference type="NCBI Taxonomy" id="2608003"/>
    <lineage>
        <taxon>Bacteria</taxon>
        <taxon>Pseudomonadati</taxon>
        <taxon>Bacteroidota</taxon>
        <taxon>Cytophagia</taxon>
        <taxon>Cytophagales</taxon>
        <taxon>Hymenobacteraceae</taxon>
        <taxon>Hymenobacter</taxon>
    </lineage>
</organism>
<keyword evidence="8" id="KW-1185">Reference proteome</keyword>
<feature type="domain" description="Histidine kinase" evidence="6">
    <location>
        <begin position="31"/>
        <end position="118"/>
    </location>
</feature>
<dbReference type="CDD" id="cd16917">
    <property type="entry name" value="HATPase_UhpB-NarQ-NarX-like"/>
    <property type="match status" value="1"/>
</dbReference>
<evidence type="ECO:0000256" key="4">
    <source>
        <dbReference type="ARBA" id="ARBA00022777"/>
    </source>
</evidence>
<dbReference type="PANTHER" id="PTHR24421:SF10">
    <property type="entry name" value="NITRATE_NITRITE SENSOR PROTEIN NARQ"/>
    <property type="match status" value="1"/>
</dbReference>
<protein>
    <recommendedName>
        <fullName evidence="2">histidine kinase</fullName>
        <ecNumber evidence="2">2.7.13.3</ecNumber>
    </recommendedName>
</protein>
<keyword evidence="3" id="KW-0808">Transferase</keyword>
<proteinExistence type="predicted"/>
<dbReference type="InterPro" id="IPR050482">
    <property type="entry name" value="Sensor_HK_TwoCompSys"/>
</dbReference>
<dbReference type="SMART" id="SM00387">
    <property type="entry name" value="HATPase_c"/>
    <property type="match status" value="1"/>
</dbReference>
<reference evidence="7 8" key="1">
    <citation type="submission" date="2020-05" db="EMBL/GenBank/DDBJ databases">
        <title>Hymenobacter terrestris sp. nov. and Hymenobacter lapidiphilus sp. nov., isolated from regoliths in Antarctica.</title>
        <authorList>
            <person name="Sedlacek I."/>
            <person name="Pantucek R."/>
            <person name="Zeman M."/>
            <person name="Holochova P."/>
            <person name="Kralova S."/>
            <person name="Stankova E."/>
            <person name="Sedo O."/>
            <person name="Micenkova L."/>
            <person name="Svec P."/>
            <person name="Gupta V."/>
            <person name="Sood U."/>
            <person name="Korpole U.S."/>
            <person name="Lal R."/>
        </authorList>
    </citation>
    <scope>NUCLEOTIDE SEQUENCE [LARGE SCALE GENOMIC DNA]</scope>
    <source>
        <strain evidence="7 8">P5342</strain>
    </source>
</reference>
<sequence length="125" mass="13385">MPTHLPYPGLNVRLHTAGLPGPGLTVAVQAQVYRILQEAVQNVLRHAEATELTVQLLGTGIDLTLMVEDNGRGFGPKPVEGLGLHNIRLRARYLNARLEIDSRPGHGTILTLLVPLEAPPPPAAA</sequence>
<dbReference type="PANTHER" id="PTHR24421">
    <property type="entry name" value="NITRATE/NITRITE SENSOR PROTEIN NARX-RELATED"/>
    <property type="match status" value="1"/>
</dbReference>
<evidence type="ECO:0000313" key="7">
    <source>
        <dbReference type="EMBL" id="NVO32418.1"/>
    </source>
</evidence>